<dbReference type="Gene3D" id="1.10.760.10">
    <property type="entry name" value="Cytochrome c-like domain"/>
    <property type="match status" value="1"/>
</dbReference>
<dbReference type="InterPro" id="IPR002326">
    <property type="entry name" value="Cyt_c1"/>
</dbReference>
<dbReference type="InterPro" id="IPR036150">
    <property type="entry name" value="Cyt_b/b6_C_sf"/>
</dbReference>
<dbReference type="GO" id="GO:0046872">
    <property type="term" value="F:metal ion binding"/>
    <property type="evidence" value="ECO:0007669"/>
    <property type="project" value="UniProtKB-KW"/>
</dbReference>
<feature type="transmembrane region" description="Helical" evidence="16">
    <location>
        <begin position="317"/>
        <end position="336"/>
    </location>
</feature>
<evidence type="ECO:0000256" key="14">
    <source>
        <dbReference type="PIRSR" id="PIRSR602326-1"/>
    </source>
</evidence>
<dbReference type="EMBL" id="CP019650">
    <property type="protein sequence ID" value="AQQ68516.1"/>
    <property type="molecule type" value="Genomic_DNA"/>
</dbReference>
<feature type="transmembrane region" description="Helical" evidence="16">
    <location>
        <begin position="407"/>
        <end position="425"/>
    </location>
</feature>
<evidence type="ECO:0000313" key="19">
    <source>
        <dbReference type="EMBL" id="AQQ68516.1"/>
    </source>
</evidence>
<feature type="binding site" description="covalent" evidence="14">
    <location>
        <position position="530"/>
    </location>
    <ligand>
        <name>heme c</name>
        <dbReference type="ChEBI" id="CHEBI:61717"/>
    </ligand>
</feature>
<feature type="transmembrane region" description="Helical" evidence="16">
    <location>
        <begin position="472"/>
        <end position="491"/>
    </location>
</feature>
<evidence type="ECO:0000256" key="3">
    <source>
        <dbReference type="ARBA" id="ARBA00011649"/>
    </source>
</evidence>
<feature type="binding site" description="covalent" evidence="14">
    <location>
        <position position="526"/>
    </location>
    <ligand>
        <name>heme c</name>
        <dbReference type="ChEBI" id="CHEBI:61717"/>
    </ligand>
</feature>
<evidence type="ECO:0000259" key="18">
    <source>
        <dbReference type="PROSITE" id="PS51003"/>
    </source>
</evidence>
<evidence type="ECO:0000256" key="11">
    <source>
        <dbReference type="ARBA" id="ARBA00022989"/>
    </source>
</evidence>
<dbReference type="GO" id="GO:0016020">
    <property type="term" value="C:membrane"/>
    <property type="evidence" value="ECO:0007669"/>
    <property type="project" value="UniProtKB-SubCell"/>
</dbReference>
<dbReference type="InterPro" id="IPR027387">
    <property type="entry name" value="Cytb/b6-like_sf"/>
</dbReference>
<sequence length="733" mass="82926">MNWLTALGDWVDQRLPIYRAWDTHMGKYYAPKNFNLWYFFGVLSMLVLVNQLLTGIWLVMSYTPTAEGAFASVEYIMRDVEMGWIIRYLHSTGASAFFVVVYLHMFRALMYGSYKPPRELVWIFGMCIYLVLMAEAFMGYVLPWGQMSYWGAQVIVSLFGAIPGIGEDLVQWIRGDYLISGITLTRFFSLHVIALPLVLVLLVVLHILALHEVGSNNPDGIDIKKNKDANGVPLDGVAFHPYYTVHDLVGIAVFLFAFCVVVFFFPEMGGFFLEYANFEEANPLKTPEHIAPVWYFTPFYAVLRAVTIDIGPLTAKFLGLVAMGAAIAILFVLPWLDKSPVRSIRYKGWLPKVLLLVFAAIFIILGYLGVKSPTPGRNFLAQVATLFYFAFFVTMPIWTNPTSRKGMLSWIVSGAFGFMFLWMAVANWGASLFVGLLSLLFAVFFGILPWLTDRDVVHPEPERVTSPSGAKTFITLFAGIIAVLLLTFIPIKAVGASSDIELDYIKTDLTDKPSLQRGAKYFVNYCMGCHSANFSRWERVATDLDIPNELMLEYLVLGDAKIGDLMEISMKPDDSKVWFGATPPDLTLVARARSPEWLYTYLRSFYKDDSRPLGVNNKVFPNVGMPHVLMELQGLQECAPGPKRDHGKVVRDEMGNPIMDADCGSLRVGDVKGTMDDVQYDQAVFDLVNFMEYIAEPMAETRKRIGFYVLAFILVFFIFAWLLNREYWKDVHH</sequence>
<dbReference type="SUPFAM" id="SSF46626">
    <property type="entry name" value="Cytochrome c"/>
    <property type="match status" value="1"/>
</dbReference>
<dbReference type="Proteomes" id="UP000188219">
    <property type="component" value="Chromosome"/>
</dbReference>
<comment type="subunit">
    <text evidence="3 15">The main subunits of complex b-c1 are: cytochrome b, cytochrome c1 and the Rieske protein.</text>
</comment>
<dbReference type="PANTHER" id="PTHR19271">
    <property type="entry name" value="CYTOCHROME B"/>
    <property type="match status" value="1"/>
</dbReference>
<gene>
    <name evidence="19" type="ORF">Mag101_13385</name>
</gene>
<dbReference type="InterPro" id="IPR005798">
    <property type="entry name" value="Cyt_b/b6_C"/>
</dbReference>
<dbReference type="Gene3D" id="1.20.810.10">
    <property type="entry name" value="Cytochrome Bc1 Complex, Chain C"/>
    <property type="match status" value="1"/>
</dbReference>
<dbReference type="OrthoDB" id="9804503at2"/>
<evidence type="ECO:0000256" key="16">
    <source>
        <dbReference type="SAM" id="Phobius"/>
    </source>
</evidence>
<feature type="transmembrane region" description="Helical" evidence="16">
    <location>
        <begin position="120"/>
        <end position="141"/>
    </location>
</feature>
<dbReference type="PROSITE" id="PS51003">
    <property type="entry name" value="CYTB_CTER"/>
    <property type="match status" value="1"/>
</dbReference>
<feature type="transmembrane region" description="Helical" evidence="16">
    <location>
        <begin position="85"/>
        <end position="108"/>
    </location>
</feature>
<keyword evidence="6 14" id="KW-0349">Heme</keyword>
<evidence type="ECO:0000256" key="1">
    <source>
        <dbReference type="ARBA" id="ARBA00002444"/>
    </source>
</evidence>
<protein>
    <recommendedName>
        <fullName evidence="4 15">Cytochrome b</fullName>
    </recommendedName>
</protein>
<evidence type="ECO:0000256" key="15">
    <source>
        <dbReference type="RuleBase" id="RU003385"/>
    </source>
</evidence>
<evidence type="ECO:0000256" key="13">
    <source>
        <dbReference type="ARBA" id="ARBA00023136"/>
    </source>
</evidence>
<evidence type="ECO:0000256" key="6">
    <source>
        <dbReference type="ARBA" id="ARBA00022617"/>
    </source>
</evidence>
<dbReference type="Pfam" id="PF00033">
    <property type="entry name" value="Cytochrome_B"/>
    <property type="match status" value="1"/>
</dbReference>
<evidence type="ECO:0000256" key="5">
    <source>
        <dbReference type="ARBA" id="ARBA00022448"/>
    </source>
</evidence>
<keyword evidence="5 15" id="KW-0813">Transport</keyword>
<feature type="transmembrane region" description="Helical" evidence="16">
    <location>
        <begin position="36"/>
        <end position="60"/>
    </location>
</feature>
<comment type="cofactor">
    <cofactor evidence="15">
        <name>heme b</name>
        <dbReference type="ChEBI" id="CHEBI:60344"/>
    </cofactor>
    <text evidence="15">Binds 2 heme groups non-covalently.</text>
</comment>
<proteinExistence type="inferred from homology"/>
<keyword evidence="9 14" id="KW-0479">Metal-binding</keyword>
<accession>A0A1Q2M761</accession>
<evidence type="ECO:0000256" key="12">
    <source>
        <dbReference type="ARBA" id="ARBA00023004"/>
    </source>
</evidence>
<dbReference type="GO" id="GO:0016491">
    <property type="term" value="F:oxidoreductase activity"/>
    <property type="evidence" value="ECO:0007669"/>
    <property type="project" value="InterPro"/>
</dbReference>
<evidence type="ECO:0000256" key="9">
    <source>
        <dbReference type="ARBA" id="ARBA00022723"/>
    </source>
</evidence>
<keyword evidence="11 16" id="KW-1133">Transmembrane helix</keyword>
<feature type="domain" description="Cytochrome b/b6 C-terminal region profile" evidence="18">
    <location>
        <begin position="229"/>
        <end position="409"/>
    </location>
</feature>
<evidence type="ECO:0000256" key="10">
    <source>
        <dbReference type="ARBA" id="ARBA00022982"/>
    </source>
</evidence>
<evidence type="ECO:0000256" key="4">
    <source>
        <dbReference type="ARBA" id="ARBA00013531"/>
    </source>
</evidence>
<keyword evidence="7 15" id="KW-0679">Respiratory chain</keyword>
<dbReference type="RefSeq" id="WP_077405947.1">
    <property type="nucleotide sequence ID" value="NZ_CP019650.1"/>
</dbReference>
<organism evidence="19 20">
    <name type="scientific">Microbulbifer agarilyticus</name>
    <dbReference type="NCBI Taxonomy" id="260552"/>
    <lineage>
        <taxon>Bacteria</taxon>
        <taxon>Pseudomonadati</taxon>
        <taxon>Pseudomonadota</taxon>
        <taxon>Gammaproteobacteria</taxon>
        <taxon>Cellvibrionales</taxon>
        <taxon>Microbulbiferaceae</taxon>
        <taxon>Microbulbifer</taxon>
    </lineage>
</organism>
<feature type="transmembrane region" description="Helical" evidence="16">
    <location>
        <begin position="248"/>
        <end position="273"/>
    </location>
</feature>
<feature type="domain" description="Cytochrome b/b6 N-terminal region profile" evidence="17">
    <location>
        <begin position="7"/>
        <end position="219"/>
    </location>
</feature>
<dbReference type="GO" id="GO:0020037">
    <property type="term" value="F:heme binding"/>
    <property type="evidence" value="ECO:0007669"/>
    <property type="project" value="InterPro"/>
</dbReference>
<dbReference type="PANTHER" id="PTHR19271:SF16">
    <property type="entry name" value="CYTOCHROME B"/>
    <property type="match status" value="1"/>
</dbReference>
<dbReference type="PROSITE" id="PS51002">
    <property type="entry name" value="CYTB_NTER"/>
    <property type="match status" value="1"/>
</dbReference>
<dbReference type="GO" id="GO:0009055">
    <property type="term" value="F:electron transfer activity"/>
    <property type="evidence" value="ECO:0007669"/>
    <property type="project" value="InterPro"/>
</dbReference>
<feature type="transmembrane region" description="Helical" evidence="16">
    <location>
        <begin position="348"/>
        <end position="367"/>
    </location>
</feature>
<dbReference type="SUPFAM" id="SSF81648">
    <property type="entry name" value="a domain/subunit of cytochrome bc1 complex (Ubiquinol-cytochrome c reductase)"/>
    <property type="match status" value="1"/>
</dbReference>
<evidence type="ECO:0000313" key="20">
    <source>
        <dbReference type="Proteomes" id="UP000188219"/>
    </source>
</evidence>
<feature type="transmembrane region" description="Helical" evidence="16">
    <location>
        <begin position="431"/>
        <end position="451"/>
    </location>
</feature>
<dbReference type="AlphaFoldDB" id="A0A1Q2M761"/>
<reference evidence="19" key="1">
    <citation type="submission" date="2017-02" db="EMBL/GenBank/DDBJ databases">
        <title>Genome of Microbulbifer agarilyticus GP101.</title>
        <authorList>
            <person name="Jung J."/>
            <person name="Bae S.S."/>
            <person name="Baek K."/>
        </authorList>
    </citation>
    <scope>NUCLEOTIDE SEQUENCE [LARGE SCALE GENOMIC DNA]</scope>
    <source>
        <strain evidence="19">GP101</strain>
    </source>
</reference>
<dbReference type="Pfam" id="PF02167">
    <property type="entry name" value="Cytochrom_C1"/>
    <property type="match status" value="1"/>
</dbReference>
<dbReference type="SUPFAM" id="SSF81342">
    <property type="entry name" value="Transmembrane di-heme cytochromes"/>
    <property type="match status" value="1"/>
</dbReference>
<keyword evidence="13 16" id="KW-0472">Membrane</keyword>
<comment type="cofactor">
    <cofactor evidence="14">
        <name>heme c</name>
        <dbReference type="ChEBI" id="CHEBI:61717"/>
    </cofactor>
    <text evidence="14">Binds 1 heme c group covalently per subunit.</text>
</comment>
<dbReference type="InterPro" id="IPR016174">
    <property type="entry name" value="Di-haem_cyt_TM"/>
</dbReference>
<dbReference type="InterPro" id="IPR048259">
    <property type="entry name" value="Cytochrome_b_N_euk/bac"/>
</dbReference>
<evidence type="ECO:0000256" key="8">
    <source>
        <dbReference type="ARBA" id="ARBA00022692"/>
    </source>
</evidence>
<comment type="function">
    <text evidence="1 15">Component of the ubiquinol-cytochrome c reductase complex (complex III or cytochrome b-c1 complex), which is a respiratory chain that generates an electrochemical potential coupled to ATP synthesis.</text>
</comment>
<dbReference type="eggNOG" id="COG1290">
    <property type="taxonomic scope" value="Bacteria"/>
</dbReference>
<dbReference type="Pfam" id="PF00032">
    <property type="entry name" value="Cytochrom_B_C"/>
    <property type="match status" value="1"/>
</dbReference>
<name>A0A1Q2M761_9GAMM</name>
<feature type="transmembrane region" description="Helical" evidence="16">
    <location>
        <begin position="705"/>
        <end position="723"/>
    </location>
</feature>
<comment type="subcellular location">
    <subcellularLocation>
        <location evidence="2">Membrane</location>
        <topology evidence="2">Multi-pass membrane protein</topology>
    </subcellularLocation>
</comment>
<dbReference type="CDD" id="cd00284">
    <property type="entry name" value="Cytochrome_b_N"/>
    <property type="match status" value="1"/>
</dbReference>
<comment type="similarity">
    <text evidence="15">Belongs to the cytochrome b family.</text>
</comment>
<feature type="transmembrane region" description="Helical" evidence="16">
    <location>
        <begin position="379"/>
        <end position="398"/>
    </location>
</feature>
<keyword evidence="20" id="KW-1185">Reference proteome</keyword>
<feature type="transmembrane region" description="Helical" evidence="16">
    <location>
        <begin position="187"/>
        <end position="209"/>
    </location>
</feature>
<keyword evidence="10 15" id="KW-0249">Electron transport</keyword>
<dbReference type="InterPro" id="IPR005797">
    <property type="entry name" value="Cyt_b/b6_N"/>
</dbReference>
<dbReference type="GO" id="GO:0022904">
    <property type="term" value="P:respiratory electron transport chain"/>
    <property type="evidence" value="ECO:0007669"/>
    <property type="project" value="InterPro"/>
</dbReference>
<evidence type="ECO:0000256" key="7">
    <source>
        <dbReference type="ARBA" id="ARBA00022660"/>
    </source>
</evidence>
<evidence type="ECO:0000259" key="17">
    <source>
        <dbReference type="PROSITE" id="PS51002"/>
    </source>
</evidence>
<dbReference type="InterPro" id="IPR036909">
    <property type="entry name" value="Cyt_c-like_dom_sf"/>
</dbReference>
<keyword evidence="8 15" id="KW-0812">Transmembrane</keyword>
<feature type="binding site" description="covalent" evidence="14">
    <location>
        <position position="529"/>
    </location>
    <ligand>
        <name>heme c</name>
        <dbReference type="ChEBI" id="CHEBI:61717"/>
    </ligand>
</feature>
<keyword evidence="12 14" id="KW-0408">Iron</keyword>
<dbReference type="FunFam" id="1.20.810.10:FF:000004">
    <property type="entry name" value="Cytochrome b"/>
    <property type="match status" value="1"/>
</dbReference>
<evidence type="ECO:0000256" key="2">
    <source>
        <dbReference type="ARBA" id="ARBA00004141"/>
    </source>
</evidence>
<dbReference type="KEGG" id="maga:Mag101_13385"/>
<dbReference type="STRING" id="260552.Mag101_13385"/>
<dbReference type="eggNOG" id="COG2857">
    <property type="taxonomic scope" value="Bacteria"/>
</dbReference>